<feature type="region of interest" description="Disordered" evidence="1">
    <location>
        <begin position="93"/>
        <end position="117"/>
    </location>
</feature>
<sequence length="164" mass="15655">MHTKSLFSACLVGQAAIAAAQITAAESGSASSFKSLPPSPTSSGVCELHGNDWHCHATSSIHPGSASVSTVDTVSASATAKSCVPHNDHWHCPSGVSKPATPPAQTPSGTKSSGAASVATSAGAASSATSQARAGGGPAVSAGSLGVAVVASLAGAFLFGAAMV</sequence>
<keyword evidence="4" id="KW-1185">Reference proteome</keyword>
<feature type="compositionally biased region" description="Low complexity" evidence="1">
    <location>
        <begin position="108"/>
        <end position="117"/>
    </location>
</feature>
<dbReference type="Proteomes" id="UP000811619">
    <property type="component" value="Unassembled WGS sequence"/>
</dbReference>
<protein>
    <submittedName>
        <fullName evidence="3">Uncharacterized protein</fullName>
    </submittedName>
</protein>
<evidence type="ECO:0000313" key="3">
    <source>
        <dbReference type="EMBL" id="KAG5918295.1"/>
    </source>
</evidence>
<dbReference type="OrthoDB" id="5362269at2759"/>
<proteinExistence type="predicted"/>
<organism evidence="3 4">
    <name type="scientific">Claviceps africana</name>
    <dbReference type="NCBI Taxonomy" id="83212"/>
    <lineage>
        <taxon>Eukaryota</taxon>
        <taxon>Fungi</taxon>
        <taxon>Dikarya</taxon>
        <taxon>Ascomycota</taxon>
        <taxon>Pezizomycotina</taxon>
        <taxon>Sordariomycetes</taxon>
        <taxon>Hypocreomycetidae</taxon>
        <taxon>Hypocreales</taxon>
        <taxon>Clavicipitaceae</taxon>
        <taxon>Claviceps</taxon>
    </lineage>
</organism>
<evidence type="ECO:0000256" key="2">
    <source>
        <dbReference type="SAM" id="SignalP"/>
    </source>
</evidence>
<evidence type="ECO:0000256" key="1">
    <source>
        <dbReference type="SAM" id="MobiDB-lite"/>
    </source>
</evidence>
<dbReference type="EMBL" id="SRPY01000750">
    <property type="protein sequence ID" value="KAG5918295.1"/>
    <property type="molecule type" value="Genomic_DNA"/>
</dbReference>
<reference evidence="3" key="1">
    <citation type="journal article" date="2020" name="bioRxiv">
        <title>Whole genome comparisons of ergot fungi reveals the divergence and evolution of species within the genus Claviceps are the result of varying mechanisms driving genome evolution and host range expansion.</title>
        <authorList>
            <person name="Wyka S.A."/>
            <person name="Mondo S.J."/>
            <person name="Liu M."/>
            <person name="Dettman J."/>
            <person name="Nalam V."/>
            <person name="Broders K.D."/>
        </authorList>
    </citation>
    <scope>NUCLEOTIDE SEQUENCE</scope>
    <source>
        <strain evidence="3">CCC 489</strain>
    </source>
</reference>
<feature type="chain" id="PRO_5035421346" evidence="2">
    <location>
        <begin position="21"/>
        <end position="164"/>
    </location>
</feature>
<name>A0A8K0J2F0_9HYPO</name>
<evidence type="ECO:0000313" key="4">
    <source>
        <dbReference type="Proteomes" id="UP000811619"/>
    </source>
</evidence>
<accession>A0A8K0J2F0</accession>
<keyword evidence="2" id="KW-0732">Signal</keyword>
<dbReference type="AlphaFoldDB" id="A0A8K0J2F0"/>
<feature type="signal peptide" evidence="2">
    <location>
        <begin position="1"/>
        <end position="20"/>
    </location>
</feature>
<gene>
    <name evidence="3" type="ORF">E4U42_006919</name>
</gene>
<comment type="caution">
    <text evidence="3">The sequence shown here is derived from an EMBL/GenBank/DDBJ whole genome shotgun (WGS) entry which is preliminary data.</text>
</comment>